<evidence type="ECO:0000256" key="11">
    <source>
        <dbReference type="ARBA" id="ARBA00023004"/>
    </source>
</evidence>
<dbReference type="PROSITE" id="PS51471">
    <property type="entry name" value="FE2OG_OXY"/>
    <property type="match status" value="1"/>
</dbReference>
<dbReference type="KEGG" id="der:6555241"/>
<dbReference type="InterPro" id="IPR011990">
    <property type="entry name" value="TPR-like_helical_dom_sf"/>
</dbReference>
<dbReference type="Pfam" id="PF08336">
    <property type="entry name" value="P4Ha_N"/>
    <property type="match status" value="1"/>
</dbReference>
<evidence type="ECO:0000256" key="7">
    <source>
        <dbReference type="ARBA" id="ARBA00022824"/>
    </source>
</evidence>
<dbReference type="HOGENOM" id="CLU_024155_1_1_1"/>
<evidence type="ECO:0000256" key="5">
    <source>
        <dbReference type="ARBA" id="ARBA00012269"/>
    </source>
</evidence>
<name>B3P573_DROER</name>
<dbReference type="InterPro" id="IPR044862">
    <property type="entry name" value="Pro_4_hyd_alph_FE2OG_OXY"/>
</dbReference>
<evidence type="ECO:0000256" key="12">
    <source>
        <dbReference type="ARBA" id="ARBA00023180"/>
    </source>
</evidence>
<keyword evidence="13" id="KW-0802">TPR repeat</keyword>
<proteinExistence type="inferred from homology"/>
<keyword evidence="17" id="KW-1185">Reference proteome</keyword>
<evidence type="ECO:0000256" key="4">
    <source>
        <dbReference type="ARBA" id="ARBA00006511"/>
    </source>
</evidence>
<reference evidence="16 17" key="1">
    <citation type="journal article" date="2007" name="Nature">
        <title>Evolution of genes and genomes on the Drosophila phylogeny.</title>
        <authorList>
            <consortium name="Drosophila 12 Genomes Consortium"/>
            <person name="Clark A.G."/>
            <person name="Eisen M.B."/>
            <person name="Smith D.R."/>
            <person name="Bergman C.M."/>
            <person name="Oliver B."/>
            <person name="Markow T.A."/>
            <person name="Kaufman T.C."/>
            <person name="Kellis M."/>
            <person name="Gelbart W."/>
            <person name="Iyer V.N."/>
            <person name="Pollard D.A."/>
            <person name="Sackton T.B."/>
            <person name="Larracuente A.M."/>
            <person name="Singh N.D."/>
            <person name="Abad J.P."/>
            <person name="Abt D.N."/>
            <person name="Adryan B."/>
            <person name="Aguade M."/>
            <person name="Akashi H."/>
            <person name="Anderson W.W."/>
            <person name="Aquadro C.F."/>
            <person name="Ardell D.H."/>
            <person name="Arguello R."/>
            <person name="Artieri C.G."/>
            <person name="Barbash D.A."/>
            <person name="Barker D."/>
            <person name="Barsanti P."/>
            <person name="Batterham P."/>
            <person name="Batzoglou S."/>
            <person name="Begun D."/>
            <person name="Bhutkar A."/>
            <person name="Blanco E."/>
            <person name="Bosak S.A."/>
            <person name="Bradley R.K."/>
            <person name="Brand A.D."/>
            <person name="Brent M.R."/>
            <person name="Brooks A.N."/>
            <person name="Brown R.H."/>
            <person name="Butlin R.K."/>
            <person name="Caggese C."/>
            <person name="Calvi B.R."/>
            <person name="Bernardo de Carvalho A."/>
            <person name="Caspi A."/>
            <person name="Castrezana S."/>
            <person name="Celniker S.E."/>
            <person name="Chang J.L."/>
            <person name="Chapple C."/>
            <person name="Chatterji S."/>
            <person name="Chinwalla A."/>
            <person name="Civetta A."/>
            <person name="Clifton S.W."/>
            <person name="Comeron J.M."/>
            <person name="Costello J.C."/>
            <person name="Coyne J.A."/>
            <person name="Daub J."/>
            <person name="David R.G."/>
            <person name="Delcher A.L."/>
            <person name="Delehaunty K."/>
            <person name="Do C.B."/>
            <person name="Ebling H."/>
            <person name="Edwards K."/>
            <person name="Eickbush T."/>
            <person name="Evans J.D."/>
            <person name="Filipski A."/>
            <person name="Findeiss S."/>
            <person name="Freyhult E."/>
            <person name="Fulton L."/>
            <person name="Fulton R."/>
            <person name="Garcia A.C."/>
            <person name="Gardiner A."/>
            <person name="Garfield D.A."/>
            <person name="Garvin B.E."/>
            <person name="Gibson G."/>
            <person name="Gilbert D."/>
            <person name="Gnerre S."/>
            <person name="Godfrey J."/>
            <person name="Good R."/>
            <person name="Gotea V."/>
            <person name="Gravely B."/>
            <person name="Greenberg A.J."/>
            <person name="Griffiths-Jones S."/>
            <person name="Gross S."/>
            <person name="Guigo R."/>
            <person name="Gustafson E.A."/>
            <person name="Haerty W."/>
            <person name="Hahn M.W."/>
            <person name="Halligan D.L."/>
            <person name="Halpern A.L."/>
            <person name="Halter G.M."/>
            <person name="Han M.V."/>
            <person name="Heger A."/>
            <person name="Hillier L."/>
            <person name="Hinrichs A.S."/>
            <person name="Holmes I."/>
            <person name="Hoskins R.A."/>
            <person name="Hubisz M.J."/>
            <person name="Hultmark D."/>
            <person name="Huntley M.A."/>
            <person name="Jaffe D.B."/>
            <person name="Jagadeeshan S."/>
            <person name="Jeck W.R."/>
            <person name="Johnson J."/>
            <person name="Jones C.D."/>
            <person name="Jordan W.C."/>
            <person name="Karpen G.H."/>
            <person name="Kataoka E."/>
            <person name="Keightley P.D."/>
            <person name="Kheradpour P."/>
            <person name="Kirkness E.F."/>
            <person name="Koerich L.B."/>
            <person name="Kristiansen K."/>
            <person name="Kudrna D."/>
            <person name="Kulathinal R.J."/>
            <person name="Kumar S."/>
            <person name="Kwok R."/>
            <person name="Lander E."/>
            <person name="Langley C.H."/>
            <person name="Lapoint R."/>
            <person name="Lazzaro B.P."/>
            <person name="Lee S.J."/>
            <person name="Levesque L."/>
            <person name="Li R."/>
            <person name="Lin C.F."/>
            <person name="Lin M.F."/>
            <person name="Lindblad-Toh K."/>
            <person name="Llopart A."/>
            <person name="Long M."/>
            <person name="Low L."/>
            <person name="Lozovsky E."/>
            <person name="Lu J."/>
            <person name="Luo M."/>
            <person name="Machado C.A."/>
            <person name="Makalowski W."/>
            <person name="Marzo M."/>
            <person name="Matsuda M."/>
            <person name="Matzkin L."/>
            <person name="McAllister B."/>
            <person name="McBride C.S."/>
            <person name="McKernan B."/>
            <person name="McKernan K."/>
            <person name="Mendez-Lago M."/>
            <person name="Minx P."/>
            <person name="Mollenhauer M.U."/>
            <person name="Montooth K."/>
            <person name="Mount S.M."/>
            <person name="Mu X."/>
            <person name="Myers E."/>
            <person name="Negre B."/>
            <person name="Newfeld S."/>
            <person name="Nielsen R."/>
            <person name="Noor M.A."/>
            <person name="O'Grady P."/>
            <person name="Pachter L."/>
            <person name="Papaceit M."/>
            <person name="Parisi M.J."/>
            <person name="Parisi M."/>
            <person name="Parts L."/>
            <person name="Pedersen J.S."/>
            <person name="Pesole G."/>
            <person name="Phillippy A.M."/>
            <person name="Ponting C.P."/>
            <person name="Pop M."/>
            <person name="Porcelli D."/>
            <person name="Powell J.R."/>
            <person name="Prohaska S."/>
            <person name="Pruitt K."/>
            <person name="Puig M."/>
            <person name="Quesneville H."/>
            <person name="Ram K.R."/>
            <person name="Rand D."/>
            <person name="Rasmussen M.D."/>
            <person name="Reed L.K."/>
            <person name="Reenan R."/>
            <person name="Reily A."/>
            <person name="Remington K.A."/>
            <person name="Rieger T.T."/>
            <person name="Ritchie M.G."/>
            <person name="Robin C."/>
            <person name="Rogers Y.H."/>
            <person name="Rohde C."/>
            <person name="Rozas J."/>
            <person name="Rubenfield M.J."/>
            <person name="Ruiz A."/>
            <person name="Russo S."/>
            <person name="Salzberg S.L."/>
            <person name="Sanchez-Gracia A."/>
            <person name="Saranga D.J."/>
            <person name="Sato H."/>
            <person name="Schaeffer S.W."/>
            <person name="Schatz M.C."/>
            <person name="Schlenke T."/>
            <person name="Schwartz R."/>
            <person name="Segarra C."/>
            <person name="Singh R.S."/>
            <person name="Sirot L."/>
            <person name="Sirota M."/>
            <person name="Sisneros N.B."/>
            <person name="Smith C.D."/>
            <person name="Smith T.F."/>
            <person name="Spieth J."/>
            <person name="Stage D.E."/>
            <person name="Stark A."/>
            <person name="Stephan W."/>
            <person name="Strausberg R.L."/>
            <person name="Strempel S."/>
            <person name="Sturgill D."/>
            <person name="Sutton G."/>
            <person name="Sutton G.G."/>
            <person name="Tao W."/>
            <person name="Teichmann S."/>
            <person name="Tobari Y.N."/>
            <person name="Tomimura Y."/>
            <person name="Tsolas J.M."/>
            <person name="Valente V.L."/>
            <person name="Venter E."/>
            <person name="Venter J.C."/>
            <person name="Vicario S."/>
            <person name="Vieira F.G."/>
            <person name="Vilella A.J."/>
            <person name="Villasante A."/>
            <person name="Walenz B."/>
            <person name="Wang J."/>
            <person name="Wasserman M."/>
            <person name="Watts T."/>
            <person name="Wilson D."/>
            <person name="Wilson R.K."/>
            <person name="Wing R.A."/>
            <person name="Wolfner M.F."/>
            <person name="Wong A."/>
            <person name="Wong G.K."/>
            <person name="Wu C.I."/>
            <person name="Wu G."/>
            <person name="Yamamoto D."/>
            <person name="Yang H.P."/>
            <person name="Yang S.P."/>
            <person name="Yorke J.A."/>
            <person name="Yoshida K."/>
            <person name="Zdobnov E."/>
            <person name="Zhang P."/>
            <person name="Zhang Y."/>
            <person name="Zimin A.V."/>
            <person name="Baldwin J."/>
            <person name="Abdouelleil A."/>
            <person name="Abdulkadir J."/>
            <person name="Abebe A."/>
            <person name="Abera B."/>
            <person name="Abreu J."/>
            <person name="Acer S.C."/>
            <person name="Aftuck L."/>
            <person name="Alexander A."/>
            <person name="An P."/>
            <person name="Anderson E."/>
            <person name="Anderson S."/>
            <person name="Arachi H."/>
            <person name="Azer M."/>
            <person name="Bachantsang P."/>
            <person name="Barry A."/>
            <person name="Bayul T."/>
            <person name="Berlin A."/>
            <person name="Bessette D."/>
            <person name="Bloom T."/>
            <person name="Blye J."/>
            <person name="Boguslavskiy L."/>
            <person name="Bonnet C."/>
            <person name="Boukhgalter B."/>
            <person name="Bourzgui I."/>
            <person name="Brown A."/>
            <person name="Cahill P."/>
            <person name="Channer S."/>
            <person name="Cheshatsang Y."/>
            <person name="Chuda L."/>
            <person name="Citroen M."/>
            <person name="Collymore A."/>
            <person name="Cooke P."/>
            <person name="Costello M."/>
            <person name="D'Aco K."/>
            <person name="Daza R."/>
            <person name="De Haan G."/>
            <person name="DeGray S."/>
            <person name="DeMaso C."/>
            <person name="Dhargay N."/>
            <person name="Dooley K."/>
            <person name="Dooley E."/>
            <person name="Doricent M."/>
            <person name="Dorje P."/>
            <person name="Dorjee K."/>
            <person name="Dupes A."/>
            <person name="Elong R."/>
            <person name="Falk J."/>
            <person name="Farina A."/>
            <person name="Faro S."/>
            <person name="Ferguson D."/>
            <person name="Fisher S."/>
            <person name="Foley C.D."/>
            <person name="Franke A."/>
            <person name="Friedrich D."/>
            <person name="Gadbois L."/>
            <person name="Gearin G."/>
            <person name="Gearin C.R."/>
            <person name="Giannoukos G."/>
            <person name="Goode T."/>
            <person name="Graham J."/>
            <person name="Grandbois E."/>
            <person name="Grewal S."/>
            <person name="Gyaltsen K."/>
            <person name="Hafez N."/>
            <person name="Hagos B."/>
            <person name="Hall J."/>
            <person name="Henson C."/>
            <person name="Hollinger A."/>
            <person name="Honan T."/>
            <person name="Huard M.D."/>
            <person name="Hughes L."/>
            <person name="Hurhula B."/>
            <person name="Husby M.E."/>
            <person name="Kamat A."/>
            <person name="Kanga B."/>
            <person name="Kashin S."/>
            <person name="Khazanovich D."/>
            <person name="Kisner P."/>
            <person name="Lance K."/>
            <person name="Lara M."/>
            <person name="Lee W."/>
            <person name="Lennon N."/>
            <person name="Letendre F."/>
            <person name="LeVine R."/>
            <person name="Lipovsky A."/>
            <person name="Liu X."/>
            <person name="Liu J."/>
            <person name="Liu S."/>
            <person name="Lokyitsang T."/>
            <person name="Lokyitsang Y."/>
            <person name="Lubonja R."/>
            <person name="Lui A."/>
            <person name="MacDonald P."/>
            <person name="Magnisalis V."/>
            <person name="Maru K."/>
            <person name="Matthews C."/>
            <person name="McCusker W."/>
            <person name="McDonough S."/>
            <person name="Mehta T."/>
            <person name="Meldrim J."/>
            <person name="Meneus L."/>
            <person name="Mihai O."/>
            <person name="Mihalev A."/>
            <person name="Mihova T."/>
            <person name="Mittelman R."/>
            <person name="Mlenga V."/>
            <person name="Montmayeur A."/>
            <person name="Mulrain L."/>
            <person name="Navidi A."/>
            <person name="Naylor J."/>
            <person name="Negash T."/>
            <person name="Nguyen T."/>
            <person name="Nguyen N."/>
            <person name="Nicol R."/>
            <person name="Norbu C."/>
            <person name="Norbu N."/>
            <person name="Novod N."/>
            <person name="O'Neill B."/>
            <person name="Osman S."/>
            <person name="Markiewicz E."/>
            <person name="Oyono O.L."/>
            <person name="Patti C."/>
            <person name="Phunkhang P."/>
            <person name="Pierre F."/>
            <person name="Priest M."/>
            <person name="Raghuraman S."/>
            <person name="Rege F."/>
            <person name="Reyes R."/>
            <person name="Rise C."/>
            <person name="Rogov P."/>
            <person name="Ross K."/>
            <person name="Ryan E."/>
            <person name="Settipalli S."/>
            <person name="Shea T."/>
            <person name="Sherpa N."/>
            <person name="Shi L."/>
            <person name="Shih D."/>
            <person name="Sparrow T."/>
            <person name="Spaulding J."/>
            <person name="Stalker J."/>
            <person name="Stange-Thomann N."/>
            <person name="Stavropoulos S."/>
            <person name="Stone C."/>
            <person name="Strader C."/>
            <person name="Tesfaye S."/>
            <person name="Thomson T."/>
            <person name="Thoulutsang Y."/>
            <person name="Thoulutsang D."/>
            <person name="Topham K."/>
            <person name="Topping I."/>
            <person name="Tsamla T."/>
            <person name="Vassiliev H."/>
            <person name="Vo A."/>
            <person name="Wangchuk T."/>
            <person name="Wangdi T."/>
            <person name="Weiand M."/>
            <person name="Wilkinson J."/>
            <person name="Wilson A."/>
            <person name="Yadav S."/>
            <person name="Young G."/>
            <person name="Yu Q."/>
            <person name="Zembek L."/>
            <person name="Zhong D."/>
            <person name="Zimmer A."/>
            <person name="Zwirko Z."/>
            <person name="Jaffe D.B."/>
            <person name="Alvarez P."/>
            <person name="Brockman W."/>
            <person name="Butler J."/>
            <person name="Chin C."/>
            <person name="Gnerre S."/>
            <person name="Grabherr M."/>
            <person name="Kleber M."/>
            <person name="Mauceli E."/>
            <person name="MacCallum I."/>
        </authorList>
    </citation>
    <scope>NUCLEOTIDE SEQUENCE [LARGE SCALE GENOMIC DNA]</scope>
    <source>
        <strain evidence="16 17">TSC#14021-0224.01</strain>
    </source>
</reference>
<gene>
    <name evidence="16" type="primary">Dere\GG11928</name>
    <name evidence="16" type="ORF">Dere_GG11928</name>
</gene>
<feature type="chain" id="PRO_5002796036" description="procollagen-proline 4-dioxygenase" evidence="14">
    <location>
        <begin position="18"/>
        <end position="543"/>
    </location>
</feature>
<dbReference type="FunFam" id="1.25.40.10:FF:001296">
    <property type="entry name" value="Prolyl-4-hydroxylase-alpha NE2"/>
    <property type="match status" value="1"/>
</dbReference>
<keyword evidence="7" id="KW-0256">Endoplasmic reticulum</keyword>
<evidence type="ECO:0000256" key="10">
    <source>
        <dbReference type="ARBA" id="ARBA00023002"/>
    </source>
</evidence>
<comment type="similarity">
    <text evidence="4">Belongs to the P4HA family.</text>
</comment>
<dbReference type="Proteomes" id="UP000008711">
    <property type="component" value="Unassembled WGS sequence"/>
</dbReference>
<dbReference type="OMA" id="GFFETHL"/>
<dbReference type="Gene3D" id="1.25.40.10">
    <property type="entry name" value="Tetratricopeptide repeat domain"/>
    <property type="match status" value="1"/>
</dbReference>
<dbReference type="InterPro" id="IPR013547">
    <property type="entry name" value="P4H_N"/>
</dbReference>
<dbReference type="OrthoDB" id="420380at2759"/>
<dbReference type="GO" id="GO:0005506">
    <property type="term" value="F:iron ion binding"/>
    <property type="evidence" value="ECO:0007669"/>
    <property type="project" value="InterPro"/>
</dbReference>
<feature type="repeat" description="TPR" evidence="13">
    <location>
        <begin position="220"/>
        <end position="253"/>
    </location>
</feature>
<keyword evidence="11" id="KW-0408">Iron</keyword>
<dbReference type="GO" id="GO:0016477">
    <property type="term" value="P:cell migration"/>
    <property type="evidence" value="ECO:0007669"/>
    <property type="project" value="EnsemblMetazoa"/>
</dbReference>
<dbReference type="GO" id="GO:0005788">
    <property type="term" value="C:endoplasmic reticulum lumen"/>
    <property type="evidence" value="ECO:0007669"/>
    <property type="project" value="UniProtKB-SubCell"/>
</dbReference>
<evidence type="ECO:0000256" key="6">
    <source>
        <dbReference type="ARBA" id="ARBA00022723"/>
    </source>
</evidence>
<comment type="function">
    <text evidence="2">Catalyzes the post-translational formation of 4-hydroxyproline in -Xaa-Pro-Gly- sequences in collagens and other proteins.</text>
</comment>
<dbReference type="GO" id="GO:0007618">
    <property type="term" value="P:mating"/>
    <property type="evidence" value="ECO:0007669"/>
    <property type="project" value="EnsemblMetazoa"/>
</dbReference>
<dbReference type="PANTHER" id="PTHR10869">
    <property type="entry name" value="PROLYL 4-HYDROXYLASE ALPHA SUBUNIT"/>
    <property type="match status" value="1"/>
</dbReference>
<dbReference type="GO" id="GO:0004656">
    <property type="term" value="F:procollagen-proline 4-dioxygenase activity"/>
    <property type="evidence" value="ECO:0007669"/>
    <property type="project" value="UniProtKB-EC"/>
</dbReference>
<keyword evidence="6" id="KW-0479">Metal-binding</keyword>
<organism evidence="16 17">
    <name type="scientific">Drosophila erecta</name>
    <name type="common">Fruit fly</name>
    <dbReference type="NCBI Taxonomy" id="7220"/>
    <lineage>
        <taxon>Eukaryota</taxon>
        <taxon>Metazoa</taxon>
        <taxon>Ecdysozoa</taxon>
        <taxon>Arthropoda</taxon>
        <taxon>Hexapoda</taxon>
        <taxon>Insecta</taxon>
        <taxon>Pterygota</taxon>
        <taxon>Neoptera</taxon>
        <taxon>Endopterygota</taxon>
        <taxon>Diptera</taxon>
        <taxon>Brachycera</taxon>
        <taxon>Muscomorpha</taxon>
        <taxon>Ephydroidea</taxon>
        <taxon>Drosophilidae</taxon>
        <taxon>Drosophila</taxon>
        <taxon>Sophophora</taxon>
    </lineage>
</organism>
<dbReference type="EC" id="1.14.11.2" evidence="5"/>
<dbReference type="FunFam" id="2.60.120.620:FF:000011">
    <property type="entry name" value="Prolyl alpha subunit"/>
    <property type="match status" value="1"/>
</dbReference>
<feature type="domain" description="Fe2OG dioxygenase" evidence="15">
    <location>
        <begin position="410"/>
        <end position="516"/>
    </location>
</feature>
<comment type="cofactor">
    <cofactor evidence="1">
        <name>L-ascorbate</name>
        <dbReference type="ChEBI" id="CHEBI:38290"/>
    </cofactor>
</comment>
<evidence type="ECO:0000313" key="16">
    <source>
        <dbReference type="EMBL" id="EDV53056.1"/>
    </source>
</evidence>
<evidence type="ECO:0000256" key="2">
    <source>
        <dbReference type="ARBA" id="ARBA00002035"/>
    </source>
</evidence>
<evidence type="ECO:0000259" key="15">
    <source>
        <dbReference type="PROSITE" id="PS51471"/>
    </source>
</evidence>
<evidence type="ECO:0000256" key="13">
    <source>
        <dbReference type="PROSITE-ProRule" id="PRU00339"/>
    </source>
</evidence>
<evidence type="ECO:0000256" key="8">
    <source>
        <dbReference type="ARBA" id="ARBA00022896"/>
    </source>
</evidence>
<evidence type="ECO:0000256" key="14">
    <source>
        <dbReference type="SAM" id="SignalP"/>
    </source>
</evidence>
<keyword evidence="9" id="KW-0223">Dioxygenase</keyword>
<evidence type="ECO:0000256" key="3">
    <source>
        <dbReference type="ARBA" id="ARBA00004319"/>
    </source>
</evidence>
<sequence>MPFWRLVLLGMPFLALAFGHLREMHDQQSLSRSVANMDDMLHMEDDLVSNVEKLAEALSRRAKTIKWGVFKMMKRRQQYKISREPFANPIDSFSLIRHMQSDWLMWLVYLEKPVGQEELAHLHSRMPLLPRYSDFADAAEGIRKMAATYEMPASDIANGLLDGVQYSSHLKPIDCLAMGLHLVKGSRWHAAEQWISAGIEAYDRKGSQVEMELLRGPELADLHRALAQVQMKQKNHEGALQAYQVALKLSPHDSDIFGEYRVLERRYLTLADAGIEPMEQDEEYNEYVLHPPCCSARCEVVRNLTRLYCVYNRVTSPFLQLAPIKTEILSLDPFVLLLHDMVRQKESTLIRASSKEHLLQSEITNTDASSSEDNVAIFRTSKSVWYSSDFNDTTKKITERLADATGLDMHFTEYFQVINYGLGGFFATHLDMLLSDKTRFNGTSDRIATTVFYLNGVRQGGATHFPLLNLTVFPQPGSALFWYNLDTKGNDQRSTMHTGCPVIVGSKWVMTKWVGDQGQEFTRPCVPSSSSAKELPSAERLII</sequence>
<protein>
    <recommendedName>
        <fullName evidence="5">procollagen-proline 4-dioxygenase</fullName>
        <ecNumber evidence="5">1.14.11.2</ecNumber>
    </recommendedName>
</protein>
<dbReference type="AlphaFoldDB" id="B3P573"/>
<dbReference type="PhylomeDB" id="B3P573"/>
<dbReference type="Pfam" id="PF13640">
    <property type="entry name" value="2OG-FeII_Oxy_3"/>
    <property type="match status" value="1"/>
</dbReference>
<keyword evidence="8" id="KW-0847">Vitamin C</keyword>
<dbReference type="eggNOG" id="KOG1591">
    <property type="taxonomic scope" value="Eukaryota"/>
</dbReference>
<dbReference type="InterPro" id="IPR005123">
    <property type="entry name" value="Oxoglu/Fe-dep_dioxygenase_dom"/>
</dbReference>
<dbReference type="EMBL" id="CH954182">
    <property type="protein sequence ID" value="EDV53056.1"/>
    <property type="molecule type" value="Genomic_DNA"/>
</dbReference>
<keyword evidence="14" id="KW-0732">Signal</keyword>
<evidence type="ECO:0000313" key="17">
    <source>
        <dbReference type="Proteomes" id="UP000008711"/>
    </source>
</evidence>
<dbReference type="SMART" id="SM00702">
    <property type="entry name" value="P4Hc"/>
    <property type="match status" value="1"/>
</dbReference>
<dbReference type="Gene3D" id="2.60.120.620">
    <property type="entry name" value="q2cbj1_9rhob like domain"/>
    <property type="match status" value="1"/>
</dbReference>
<comment type="subcellular location">
    <subcellularLocation>
        <location evidence="3">Endoplasmic reticulum lumen</location>
    </subcellularLocation>
</comment>
<evidence type="ECO:0000256" key="9">
    <source>
        <dbReference type="ARBA" id="ARBA00022964"/>
    </source>
</evidence>
<dbReference type="SUPFAM" id="SSF48452">
    <property type="entry name" value="TPR-like"/>
    <property type="match status" value="1"/>
</dbReference>
<keyword evidence="12" id="KW-0325">Glycoprotein</keyword>
<dbReference type="GO" id="GO:0031418">
    <property type="term" value="F:L-ascorbic acid binding"/>
    <property type="evidence" value="ECO:0007669"/>
    <property type="project" value="UniProtKB-KW"/>
</dbReference>
<dbReference type="SMART" id="SM00028">
    <property type="entry name" value="TPR"/>
    <property type="match status" value="1"/>
</dbReference>
<dbReference type="Gene3D" id="6.10.140.1460">
    <property type="match status" value="1"/>
</dbReference>
<feature type="signal peptide" evidence="14">
    <location>
        <begin position="1"/>
        <end position="17"/>
    </location>
</feature>
<dbReference type="PROSITE" id="PS50005">
    <property type="entry name" value="TPR"/>
    <property type="match status" value="1"/>
</dbReference>
<reference evidence="16 17" key="2">
    <citation type="journal article" date="2008" name="Bioinformatics">
        <title>Assembly reconciliation.</title>
        <authorList>
            <person name="Zimin A.V."/>
            <person name="Smith D.R."/>
            <person name="Sutton G."/>
            <person name="Yorke J.A."/>
        </authorList>
    </citation>
    <scope>NUCLEOTIDE SEQUENCE [LARGE SCALE GENOMIC DNA]</scope>
    <source>
        <strain evidence="16 17">TSC#14021-0224.01</strain>
    </source>
</reference>
<accession>B3P573</accession>
<dbReference type="InterPro" id="IPR006620">
    <property type="entry name" value="Pro_4_hyd_alph"/>
</dbReference>
<keyword evidence="10" id="KW-0560">Oxidoreductase</keyword>
<dbReference type="InterPro" id="IPR019734">
    <property type="entry name" value="TPR_rpt"/>
</dbReference>
<dbReference type="PANTHER" id="PTHR10869:SF244">
    <property type="entry name" value="PROLYL 4-HYDROXYLASE SUBUNIT ALPHA-2"/>
    <property type="match status" value="1"/>
</dbReference>
<dbReference type="InterPro" id="IPR045054">
    <property type="entry name" value="P4HA-like"/>
</dbReference>
<evidence type="ECO:0000256" key="1">
    <source>
        <dbReference type="ARBA" id="ARBA00001961"/>
    </source>
</evidence>